<dbReference type="GO" id="GO:0015252">
    <property type="term" value="F:proton channel activity"/>
    <property type="evidence" value="ECO:0007669"/>
    <property type="project" value="InterPro"/>
</dbReference>
<organism evidence="13 14">
    <name type="scientific">Mytilus edulis</name>
    <name type="common">Blue mussel</name>
    <dbReference type="NCBI Taxonomy" id="6550"/>
    <lineage>
        <taxon>Eukaryota</taxon>
        <taxon>Metazoa</taxon>
        <taxon>Spiralia</taxon>
        <taxon>Lophotrochozoa</taxon>
        <taxon>Mollusca</taxon>
        <taxon>Bivalvia</taxon>
        <taxon>Autobranchia</taxon>
        <taxon>Pteriomorphia</taxon>
        <taxon>Mytilida</taxon>
        <taxon>Mytiloidea</taxon>
        <taxon>Mytilidae</taxon>
        <taxon>Mytilinae</taxon>
        <taxon>Mytilus</taxon>
    </lineage>
</organism>
<feature type="transmembrane region" description="Helical" evidence="12">
    <location>
        <begin position="631"/>
        <end position="651"/>
    </location>
</feature>
<evidence type="ECO:0000256" key="7">
    <source>
        <dbReference type="ARBA" id="ARBA00022989"/>
    </source>
</evidence>
<evidence type="ECO:0000313" key="14">
    <source>
        <dbReference type="Proteomes" id="UP000683360"/>
    </source>
</evidence>
<evidence type="ECO:0000256" key="8">
    <source>
        <dbReference type="ARBA" id="ARBA00023065"/>
    </source>
</evidence>
<protein>
    <recommendedName>
        <fullName evidence="15">Otopetrin-2</fullName>
    </recommendedName>
</protein>
<feature type="transmembrane region" description="Helical" evidence="12">
    <location>
        <begin position="292"/>
        <end position="317"/>
    </location>
</feature>
<dbReference type="Pfam" id="PF03189">
    <property type="entry name" value="Otopetrin"/>
    <property type="match status" value="1"/>
</dbReference>
<accession>A0A8S3SMS5</accession>
<feature type="region of interest" description="Disordered" evidence="11">
    <location>
        <begin position="162"/>
        <end position="202"/>
    </location>
</feature>
<comment type="similarity">
    <text evidence="2">Belongs to the otopetrin family.</text>
</comment>
<keyword evidence="7 12" id="KW-1133">Transmembrane helix</keyword>
<evidence type="ECO:0000313" key="13">
    <source>
        <dbReference type="EMBL" id="CAG2219978.1"/>
    </source>
</evidence>
<feature type="transmembrane region" description="Helical" evidence="12">
    <location>
        <begin position="431"/>
        <end position="449"/>
    </location>
</feature>
<proteinExistence type="inferred from homology"/>
<dbReference type="AlphaFoldDB" id="A0A8S3SMS5"/>
<evidence type="ECO:0000256" key="12">
    <source>
        <dbReference type="SAM" id="Phobius"/>
    </source>
</evidence>
<keyword evidence="5 12" id="KW-0812">Transmembrane</keyword>
<dbReference type="PANTHER" id="PTHR21522">
    <property type="entry name" value="PROTON CHANNEL OTOP"/>
    <property type="match status" value="1"/>
</dbReference>
<dbReference type="EMBL" id="CAJPWZ010001648">
    <property type="protein sequence ID" value="CAG2219978.1"/>
    <property type="molecule type" value="Genomic_DNA"/>
</dbReference>
<feature type="compositionally biased region" description="Low complexity" evidence="11">
    <location>
        <begin position="35"/>
        <end position="48"/>
    </location>
</feature>
<feature type="compositionally biased region" description="Low complexity" evidence="11">
    <location>
        <begin position="67"/>
        <end position="80"/>
    </location>
</feature>
<dbReference type="PANTHER" id="PTHR21522:SF32">
    <property type="entry name" value="OTOPETRIN-2"/>
    <property type="match status" value="1"/>
</dbReference>
<keyword evidence="10" id="KW-0407">Ion channel</keyword>
<evidence type="ECO:0000256" key="11">
    <source>
        <dbReference type="SAM" id="MobiDB-lite"/>
    </source>
</evidence>
<reference evidence="13" key="1">
    <citation type="submission" date="2021-03" db="EMBL/GenBank/DDBJ databases">
        <authorList>
            <person name="Bekaert M."/>
        </authorList>
    </citation>
    <scope>NUCLEOTIDE SEQUENCE</scope>
</reference>
<feature type="transmembrane region" description="Helical" evidence="12">
    <location>
        <begin position="742"/>
        <end position="761"/>
    </location>
</feature>
<gene>
    <name evidence="13" type="ORF">MEDL_33496</name>
</gene>
<keyword evidence="9 12" id="KW-0472">Membrane</keyword>
<comment type="subcellular location">
    <subcellularLocation>
        <location evidence="1">Cell membrane</location>
        <topology evidence="1">Multi-pass membrane protein</topology>
    </subcellularLocation>
</comment>
<dbReference type="Proteomes" id="UP000683360">
    <property type="component" value="Unassembled WGS sequence"/>
</dbReference>
<feature type="transmembrane region" description="Helical" evidence="12">
    <location>
        <begin position="698"/>
        <end position="721"/>
    </location>
</feature>
<keyword evidence="4" id="KW-1003">Cell membrane</keyword>
<dbReference type="GO" id="GO:0005886">
    <property type="term" value="C:plasma membrane"/>
    <property type="evidence" value="ECO:0007669"/>
    <property type="project" value="UniProtKB-SubCell"/>
</dbReference>
<feature type="region of interest" description="Disordered" evidence="11">
    <location>
        <begin position="1"/>
        <end position="112"/>
    </location>
</feature>
<keyword evidence="6" id="KW-0375">Hydrogen ion transport</keyword>
<dbReference type="OrthoDB" id="6429739at2759"/>
<keyword evidence="8" id="KW-0406">Ion transport</keyword>
<feature type="transmembrane region" description="Helical" evidence="12">
    <location>
        <begin position="329"/>
        <end position="349"/>
    </location>
</feature>
<name>A0A8S3SMS5_MYTED</name>
<feature type="transmembrane region" description="Helical" evidence="12">
    <location>
        <begin position="598"/>
        <end position="619"/>
    </location>
</feature>
<evidence type="ECO:0000256" key="5">
    <source>
        <dbReference type="ARBA" id="ARBA00022692"/>
    </source>
</evidence>
<evidence type="ECO:0000256" key="3">
    <source>
        <dbReference type="ARBA" id="ARBA00022448"/>
    </source>
</evidence>
<feature type="transmembrane region" description="Helical" evidence="12">
    <location>
        <begin position="671"/>
        <end position="692"/>
    </location>
</feature>
<feature type="transmembrane region" description="Helical" evidence="12">
    <location>
        <begin position="781"/>
        <end position="805"/>
    </location>
</feature>
<evidence type="ECO:0000256" key="2">
    <source>
        <dbReference type="ARBA" id="ARBA00006513"/>
    </source>
</evidence>
<feature type="compositionally biased region" description="Basic and acidic residues" evidence="11">
    <location>
        <begin position="1"/>
        <end position="13"/>
    </location>
</feature>
<evidence type="ECO:0000256" key="10">
    <source>
        <dbReference type="ARBA" id="ARBA00023303"/>
    </source>
</evidence>
<comment type="caution">
    <text evidence="13">The sequence shown here is derived from an EMBL/GenBank/DDBJ whole genome shotgun (WGS) entry which is preliminary data.</text>
</comment>
<evidence type="ECO:0000256" key="6">
    <source>
        <dbReference type="ARBA" id="ARBA00022781"/>
    </source>
</evidence>
<evidence type="ECO:0000256" key="1">
    <source>
        <dbReference type="ARBA" id="ARBA00004651"/>
    </source>
</evidence>
<keyword evidence="14" id="KW-1185">Reference proteome</keyword>
<evidence type="ECO:0008006" key="15">
    <source>
        <dbReference type="Google" id="ProtNLM"/>
    </source>
</evidence>
<evidence type="ECO:0000256" key="4">
    <source>
        <dbReference type="ARBA" id="ARBA00022475"/>
    </source>
</evidence>
<feature type="transmembrane region" description="Helical" evidence="12">
    <location>
        <begin position="392"/>
        <end position="411"/>
    </location>
</feature>
<sequence>MNDRNDLYADNDNKIGVTMPDSDSGEETEMYRAFSDNVDTDVSNNNNTQDESDAPSPPMARGSRFVPNHLPANNLNALTNRYSDSDSCTDGELAGDQTTDETTSTSESEETQIWVPICNRPSYRQNASSPPIPLPFPPSLTSSGASEALQQILNAHRNTLPRCSHRDRGDMSSANPSNVASPEVTENEATLERGRRHSWHTPHVLNNNRRHQAKSASLIQHNTRTGTTEAFLIDETHGHGPNGDSGIGHDDIVHSGDSFDRDFPPSASMSMLRRRGYGSDDQNCDTTLIDTLFIALSGLYAMGVVVFGLVVPIAEIFAPSPMTFLFEGFYIYLYAVSICFLIYAYTYLLQNTTLIVRKKQRRFVPPEVAASSSFKQKKYSYDISRTYHTGSFYLRLGAVGFGIGSMIKSGLHFGELFDHDILACNGVLHALRPILHVSFTFVQLYFVFLNSKMCIQRHKTLARFGLMHMVATNMCVWLETIVVETIREVEKTSQIETSVTVMPLVEGTTYSSAENITSTLQPSLCQGPSLMKEVVHSSGPYLYPCSIEYSLICAGILYVMWRNIGKHETNPNLPGSSGDQKSKTQRINVDCSSSSRGLFMGIFVLVASVISMITFFVLVRSTTFVDTAIKIEHLSKVAIHVMTSVAVILAFHRMQSLKFNYDQKLDLEETLILVSLGGVYMFGFFSIVASAFDDHQSNGLLVILSCVLGMFQATIQTVFLLHALRKSALRREQERVKPGREFVTFLLMCNIALWAINTFEVQRTEANPIQFHYYGSVAWNIFNHISLPLQIFFRFHSTVCLSNIWKKAWKRRNHK</sequence>
<evidence type="ECO:0000256" key="9">
    <source>
        <dbReference type="ARBA" id="ARBA00023136"/>
    </source>
</evidence>
<dbReference type="InterPro" id="IPR004878">
    <property type="entry name" value="Otopetrin"/>
</dbReference>
<keyword evidence="3" id="KW-0813">Transport</keyword>